<dbReference type="HOGENOM" id="CLU_1729985_0_0_11"/>
<dbReference type="PATRIC" id="fig|1435356.3.peg.3566"/>
<proteinExistence type="predicted"/>
<protein>
    <submittedName>
        <fullName evidence="2">Uncharacterized protein</fullName>
    </submittedName>
</protein>
<reference evidence="2 3" key="1">
    <citation type="journal article" date="2014" name="Genome Announc.">
        <title>Complete Genome of Rhodococcus pyridinivorans SB3094, a Methyl-Ethyl-Ketone-Degrading Bacterium Used for Bioaugmentation.</title>
        <authorList>
            <person name="Dueholm M.S."/>
            <person name="Albertsen M."/>
            <person name="D'Imperio S."/>
            <person name="Tale V.P."/>
            <person name="Lewis D."/>
            <person name="Nielsen P.H."/>
            <person name="Nielsen J.L."/>
        </authorList>
    </citation>
    <scope>NUCLEOTIDE SEQUENCE [LARGE SCALE GENOMIC DNA]</scope>
    <source>
        <strain evidence="2 3">SB3094</strain>
    </source>
</reference>
<keyword evidence="1" id="KW-1133">Transmembrane helix</keyword>
<gene>
    <name evidence="2" type="ORF">Y013_17670</name>
</gene>
<evidence type="ECO:0000313" key="3">
    <source>
        <dbReference type="Proteomes" id="UP000018781"/>
    </source>
</evidence>
<feature type="transmembrane region" description="Helical" evidence="1">
    <location>
        <begin position="84"/>
        <end position="102"/>
    </location>
</feature>
<keyword evidence="1" id="KW-0472">Membrane</keyword>
<accession>V9XN79</accession>
<name>V9XN79_9NOCA</name>
<dbReference type="EMBL" id="CP006996">
    <property type="protein sequence ID" value="AHD23858.1"/>
    <property type="molecule type" value="Genomic_DNA"/>
</dbReference>
<sequence length="151" mass="17700">MGAVRAFHIIDGDLLDRRERLRGRVRRLRMPVELLMRVILWRVLLLRVRIRLLILLLCIQVLLLCIQVLLVLGDSPLLFFERDLLMVVSKTLSFGLALLLFLPGAKTVQLLEFPWLEIPLVLRLRFPVSCRSGHRWFLSPRRFHETGTNVK</sequence>
<evidence type="ECO:0000256" key="1">
    <source>
        <dbReference type="SAM" id="Phobius"/>
    </source>
</evidence>
<feature type="transmembrane region" description="Helical" evidence="1">
    <location>
        <begin position="52"/>
        <end position="72"/>
    </location>
</feature>
<organism evidence="2 3">
    <name type="scientific">Rhodococcus pyridinivorans SB3094</name>
    <dbReference type="NCBI Taxonomy" id="1435356"/>
    <lineage>
        <taxon>Bacteria</taxon>
        <taxon>Bacillati</taxon>
        <taxon>Actinomycetota</taxon>
        <taxon>Actinomycetes</taxon>
        <taxon>Mycobacteriales</taxon>
        <taxon>Nocardiaceae</taxon>
        <taxon>Rhodococcus</taxon>
    </lineage>
</organism>
<keyword evidence="1" id="KW-0812">Transmembrane</keyword>
<dbReference type="AlphaFoldDB" id="V9XN79"/>
<dbReference type="Proteomes" id="UP000018781">
    <property type="component" value="Chromosome"/>
</dbReference>
<evidence type="ECO:0000313" key="2">
    <source>
        <dbReference type="EMBL" id="AHD23858.1"/>
    </source>
</evidence>
<dbReference type="KEGG" id="rpy:Y013_17670"/>